<reference evidence="1 2" key="1">
    <citation type="submission" date="2024-08" db="EMBL/GenBank/DDBJ databases">
        <title>Gnathostoma spinigerum genome.</title>
        <authorList>
            <person name="Gonzalez-Bertolin B."/>
            <person name="Monzon S."/>
            <person name="Zaballos A."/>
            <person name="Jimenez P."/>
            <person name="Dekumyoy P."/>
            <person name="Varona S."/>
            <person name="Cuesta I."/>
            <person name="Sumanam S."/>
            <person name="Adisakwattana P."/>
            <person name="Gasser R.B."/>
            <person name="Hernandez-Gonzalez A."/>
            <person name="Young N.D."/>
            <person name="Perteguer M.J."/>
        </authorList>
    </citation>
    <scope>NUCLEOTIDE SEQUENCE [LARGE SCALE GENOMIC DNA]</scope>
    <source>
        <strain evidence="1">AL3</strain>
        <tissue evidence="1">Liver</tissue>
    </source>
</reference>
<organism evidence="1 2">
    <name type="scientific">Gnathostoma spinigerum</name>
    <dbReference type="NCBI Taxonomy" id="75299"/>
    <lineage>
        <taxon>Eukaryota</taxon>
        <taxon>Metazoa</taxon>
        <taxon>Ecdysozoa</taxon>
        <taxon>Nematoda</taxon>
        <taxon>Chromadorea</taxon>
        <taxon>Rhabditida</taxon>
        <taxon>Spirurina</taxon>
        <taxon>Gnathostomatomorpha</taxon>
        <taxon>Gnathostomatoidea</taxon>
        <taxon>Gnathostomatidae</taxon>
        <taxon>Gnathostoma</taxon>
    </lineage>
</organism>
<dbReference type="AlphaFoldDB" id="A0ABD6EQ68"/>
<gene>
    <name evidence="1" type="ORF">AB6A40_008717</name>
</gene>
<keyword evidence="2" id="KW-1185">Reference proteome</keyword>
<proteinExistence type="predicted"/>
<evidence type="ECO:0000313" key="2">
    <source>
        <dbReference type="Proteomes" id="UP001608902"/>
    </source>
</evidence>
<comment type="caution">
    <text evidence="1">The sequence shown here is derived from an EMBL/GenBank/DDBJ whole genome shotgun (WGS) entry which is preliminary data.</text>
</comment>
<evidence type="ECO:0000313" key="1">
    <source>
        <dbReference type="EMBL" id="MFH4982008.1"/>
    </source>
</evidence>
<name>A0ABD6EQ68_9BILA</name>
<dbReference type="Proteomes" id="UP001608902">
    <property type="component" value="Unassembled WGS sequence"/>
</dbReference>
<sequence length="71" mass="8206">MVMPEEPEPDYPYYCPIRPSFSSYAIPHTETNQLFPKKKSERMPLQNCICSNDGLCPFEVDCIHDNALIIQ</sequence>
<dbReference type="EMBL" id="JBGFUD010008305">
    <property type="protein sequence ID" value="MFH4982008.1"/>
    <property type="molecule type" value="Genomic_DNA"/>
</dbReference>
<accession>A0ABD6EQ68</accession>
<protein>
    <submittedName>
        <fullName evidence="1">Uncharacterized protein</fullName>
    </submittedName>
</protein>